<sequence length="77" mass="8971">MRYHCSKLAEKSENIWNEEIRDNGQWTVDNGQLAVNKGLGKEGVRETEQPIVTGRRDDWGDWEDWETGVRKIIEVTP</sequence>
<dbReference type="Proteomes" id="UP000187464">
    <property type="component" value="Chromosome I"/>
</dbReference>
<gene>
    <name evidence="1" type="ORF">PSM36_2248</name>
</gene>
<evidence type="ECO:0000313" key="1">
    <source>
        <dbReference type="EMBL" id="SCD21053.1"/>
    </source>
</evidence>
<dbReference type="AlphaFoldDB" id="A0A1R3SXZ6"/>
<protein>
    <submittedName>
        <fullName evidence="1">Uncharacterized protein</fullName>
    </submittedName>
</protein>
<reference evidence="1 2" key="1">
    <citation type="submission" date="2016-08" db="EMBL/GenBank/DDBJ databases">
        <authorList>
            <person name="Seilhamer J.J."/>
        </authorList>
    </citation>
    <scope>NUCLEOTIDE SEQUENCE [LARGE SCALE GENOMIC DNA]</scope>
    <source>
        <strain evidence="1">M3/6</strain>
    </source>
</reference>
<evidence type="ECO:0000313" key="2">
    <source>
        <dbReference type="Proteomes" id="UP000187464"/>
    </source>
</evidence>
<dbReference type="STRING" id="1642647.PSM36_2248"/>
<name>A0A1R3SXZ6_9BACT</name>
<dbReference type="KEGG" id="psac:PSM36_2248"/>
<dbReference type="RefSeq" id="WP_019537717.1">
    <property type="nucleotide sequence ID" value="NZ_LT605205.1"/>
</dbReference>
<proteinExistence type="predicted"/>
<dbReference type="EMBL" id="LT605205">
    <property type="protein sequence ID" value="SCD21053.1"/>
    <property type="molecule type" value="Genomic_DNA"/>
</dbReference>
<accession>A0A1R3SXZ6</accession>
<keyword evidence="2" id="KW-1185">Reference proteome</keyword>
<organism evidence="1 2">
    <name type="scientific">Proteiniphilum saccharofermentans</name>
    <dbReference type="NCBI Taxonomy" id="1642647"/>
    <lineage>
        <taxon>Bacteria</taxon>
        <taxon>Pseudomonadati</taxon>
        <taxon>Bacteroidota</taxon>
        <taxon>Bacteroidia</taxon>
        <taxon>Bacteroidales</taxon>
        <taxon>Dysgonomonadaceae</taxon>
        <taxon>Proteiniphilum</taxon>
    </lineage>
</organism>